<comment type="caution">
    <text evidence="1">The sequence shown here is derived from an EMBL/GenBank/DDBJ whole genome shotgun (WGS) entry which is preliminary data.</text>
</comment>
<dbReference type="Proteomes" id="UP000252415">
    <property type="component" value="Unassembled WGS sequence"/>
</dbReference>
<evidence type="ECO:0008006" key="3">
    <source>
        <dbReference type="Google" id="ProtNLM"/>
    </source>
</evidence>
<accession>A0A368W843</accession>
<dbReference type="AlphaFoldDB" id="A0A368W843"/>
<keyword evidence="2" id="KW-1185">Reference proteome</keyword>
<dbReference type="SUPFAM" id="SSF51905">
    <property type="entry name" value="FAD/NAD(P)-binding domain"/>
    <property type="match status" value="1"/>
</dbReference>
<proteinExistence type="predicted"/>
<organism evidence="1 2">
    <name type="scientific">Paenibacillus prosopidis</name>
    <dbReference type="NCBI Taxonomy" id="630520"/>
    <lineage>
        <taxon>Bacteria</taxon>
        <taxon>Bacillati</taxon>
        <taxon>Bacillota</taxon>
        <taxon>Bacilli</taxon>
        <taxon>Bacillales</taxon>
        <taxon>Paenibacillaceae</taxon>
        <taxon>Paenibacillus</taxon>
    </lineage>
</organism>
<evidence type="ECO:0000313" key="1">
    <source>
        <dbReference type="EMBL" id="RCW51901.1"/>
    </source>
</evidence>
<gene>
    <name evidence="1" type="ORF">DFP97_101246</name>
</gene>
<dbReference type="InterPro" id="IPR036188">
    <property type="entry name" value="FAD/NAD-bd_sf"/>
</dbReference>
<dbReference type="Gene3D" id="3.50.50.100">
    <property type="match status" value="1"/>
</dbReference>
<reference evidence="1 2" key="1">
    <citation type="submission" date="2018-07" db="EMBL/GenBank/DDBJ databases">
        <title>Genomic Encyclopedia of Type Strains, Phase III (KMG-III): the genomes of soil and plant-associated and newly described type strains.</title>
        <authorList>
            <person name="Whitman W."/>
        </authorList>
    </citation>
    <scope>NUCLEOTIDE SEQUENCE [LARGE SCALE GENOMIC DNA]</scope>
    <source>
        <strain evidence="1 2">CECT 7506</strain>
    </source>
</reference>
<dbReference type="EMBL" id="QPJD01000001">
    <property type="protein sequence ID" value="RCW51901.1"/>
    <property type="molecule type" value="Genomic_DNA"/>
</dbReference>
<sequence length="55" mass="6009">MRNLVILGGGYGGLSAAVKLLGGYIPDDVMIILIDRMPYQGLKTEYYALASILKY</sequence>
<evidence type="ECO:0000313" key="2">
    <source>
        <dbReference type="Proteomes" id="UP000252415"/>
    </source>
</evidence>
<protein>
    <recommendedName>
        <fullName evidence="3">Pyridine nucleotide-disulfide oxidoreductase</fullName>
    </recommendedName>
</protein>
<name>A0A368W843_9BACL</name>